<keyword evidence="3" id="KW-1185">Reference proteome</keyword>
<evidence type="ECO:0000313" key="3">
    <source>
        <dbReference type="Proteomes" id="UP000245444"/>
    </source>
</evidence>
<evidence type="ECO:0000313" key="2">
    <source>
        <dbReference type="EMBL" id="AWN47950.1"/>
    </source>
</evidence>
<sequence length="129" mass="13521">MRLGYVILYVPDVGASVAFYGRAFGLSPRFVHESGQYAELETGATALAFAEERFVARTCPGFRLNRRSEAPAGVEVGLVADDVPAAFARAVAAGALPVSEPATKPWGQVVAYLRDGDGVLVELCSAMGG</sequence>
<dbReference type="Proteomes" id="UP000245444">
    <property type="component" value="Chromosome"/>
</dbReference>
<protein>
    <submittedName>
        <fullName evidence="2">Glyoxalase</fullName>
    </submittedName>
</protein>
<dbReference type="KEGG" id="mtea:DK419_17790"/>
<dbReference type="InterPro" id="IPR029068">
    <property type="entry name" value="Glyas_Bleomycin-R_OHBP_Dase"/>
</dbReference>
<dbReference type="InterPro" id="IPR037523">
    <property type="entry name" value="VOC_core"/>
</dbReference>
<name>A0A2U8WR44_9HYPH</name>
<evidence type="ECO:0000259" key="1">
    <source>
        <dbReference type="PROSITE" id="PS51819"/>
    </source>
</evidence>
<dbReference type="PANTHER" id="PTHR21366:SF22">
    <property type="entry name" value="VOC DOMAIN-CONTAINING PROTEIN"/>
    <property type="match status" value="1"/>
</dbReference>
<dbReference type="InterPro" id="IPR050383">
    <property type="entry name" value="GlyoxalaseI/FosfomycinResist"/>
</dbReference>
<dbReference type="SUPFAM" id="SSF54593">
    <property type="entry name" value="Glyoxalase/Bleomycin resistance protein/Dihydroxybiphenyl dioxygenase"/>
    <property type="match status" value="1"/>
</dbReference>
<accession>A0A2U8WR44</accession>
<organism evidence="2 3">
    <name type="scientific">Methylobacterium terrae</name>
    <dbReference type="NCBI Taxonomy" id="2202827"/>
    <lineage>
        <taxon>Bacteria</taxon>
        <taxon>Pseudomonadati</taxon>
        <taxon>Pseudomonadota</taxon>
        <taxon>Alphaproteobacteria</taxon>
        <taxon>Hyphomicrobiales</taxon>
        <taxon>Methylobacteriaceae</taxon>
        <taxon>Methylobacterium</taxon>
    </lineage>
</organism>
<dbReference type="RefSeq" id="WP_109960268.1">
    <property type="nucleotide sequence ID" value="NZ_CP029553.1"/>
</dbReference>
<dbReference type="Pfam" id="PF00903">
    <property type="entry name" value="Glyoxalase"/>
    <property type="match status" value="1"/>
</dbReference>
<feature type="domain" description="VOC" evidence="1">
    <location>
        <begin position="2"/>
        <end position="126"/>
    </location>
</feature>
<proteinExistence type="predicted"/>
<dbReference type="PROSITE" id="PS51819">
    <property type="entry name" value="VOC"/>
    <property type="match status" value="1"/>
</dbReference>
<dbReference type="EMBL" id="CP029553">
    <property type="protein sequence ID" value="AWN47950.1"/>
    <property type="molecule type" value="Genomic_DNA"/>
</dbReference>
<dbReference type="Gene3D" id="3.10.180.10">
    <property type="entry name" value="2,3-Dihydroxybiphenyl 1,2-Dioxygenase, domain 1"/>
    <property type="match status" value="1"/>
</dbReference>
<gene>
    <name evidence="2" type="ORF">DK419_17790</name>
</gene>
<reference evidence="2 3" key="1">
    <citation type="submission" date="2018-05" db="EMBL/GenBank/DDBJ databases">
        <title>Complete Genome Sequence of Methylobacterium sp. 17Sr1-28.</title>
        <authorList>
            <person name="Srinivasan S."/>
        </authorList>
    </citation>
    <scope>NUCLEOTIDE SEQUENCE [LARGE SCALE GENOMIC DNA]</scope>
    <source>
        <strain evidence="2 3">17Sr1-28</strain>
    </source>
</reference>
<dbReference type="OrthoDB" id="9798430at2"/>
<dbReference type="InterPro" id="IPR004360">
    <property type="entry name" value="Glyas_Fos-R_dOase_dom"/>
</dbReference>
<dbReference type="AlphaFoldDB" id="A0A2U8WR44"/>
<dbReference type="PANTHER" id="PTHR21366">
    <property type="entry name" value="GLYOXALASE FAMILY PROTEIN"/>
    <property type="match status" value="1"/>
</dbReference>